<gene>
    <name evidence="1" type="ORF">psyc5s11_39070</name>
</gene>
<dbReference type="EMBL" id="AP024849">
    <property type="protein sequence ID" value="BCZ47840.1"/>
    <property type="molecule type" value="Genomic_DNA"/>
</dbReference>
<keyword evidence="2" id="KW-1185">Reference proteome</keyword>
<dbReference type="Proteomes" id="UP000824633">
    <property type="component" value="Chromosome"/>
</dbReference>
<name>A0ABN6J338_9CLOT</name>
<evidence type="ECO:0000313" key="1">
    <source>
        <dbReference type="EMBL" id="BCZ47840.1"/>
    </source>
</evidence>
<organism evidence="1 2">
    <name type="scientific">Clostridium gelidum</name>
    <dbReference type="NCBI Taxonomy" id="704125"/>
    <lineage>
        <taxon>Bacteria</taxon>
        <taxon>Bacillati</taxon>
        <taxon>Bacillota</taxon>
        <taxon>Clostridia</taxon>
        <taxon>Eubacteriales</taxon>
        <taxon>Clostridiaceae</taxon>
        <taxon>Clostridium</taxon>
    </lineage>
</organism>
<sequence>MNYRIAKISKSNLTHYHFIKSITHNKSSNILLSFSNSLVKVCKSFLNSIFAPTKYSYDEISDTHKPYNDNYYFRDTTDLQLKASTRTFL</sequence>
<proteinExistence type="predicted"/>
<dbReference type="RefSeq" id="WP_224034155.1">
    <property type="nucleotide sequence ID" value="NZ_AP024849.1"/>
</dbReference>
<evidence type="ECO:0000313" key="2">
    <source>
        <dbReference type="Proteomes" id="UP000824633"/>
    </source>
</evidence>
<protein>
    <submittedName>
        <fullName evidence="1">Uncharacterized protein</fullName>
    </submittedName>
</protein>
<reference evidence="2" key="1">
    <citation type="submission" date="2021-07" db="EMBL/GenBank/DDBJ databases">
        <title>Complete genome sequencing of a Clostridium isolate.</title>
        <authorList>
            <person name="Ueki A."/>
            <person name="Tonouchi A."/>
        </authorList>
    </citation>
    <scope>NUCLEOTIDE SEQUENCE [LARGE SCALE GENOMIC DNA]</scope>
    <source>
        <strain evidence="2">C5S11</strain>
    </source>
</reference>
<accession>A0ABN6J338</accession>